<evidence type="ECO:0000313" key="2">
    <source>
        <dbReference type="Proteomes" id="UP001148629"/>
    </source>
</evidence>
<protein>
    <submittedName>
        <fullName evidence="1">Uncharacterized protein</fullName>
    </submittedName>
</protein>
<sequence>MIFPMPLIIILIVLVVYFVERGKQSDVVDWASIQNSRGDKIPDFSFCGYHNSEIPLPTVHKAKIMVPPPGHPFDDISAVIQKAIDFVAEGGGGVVHLPPGRSHITAGIQLRTGVVVTGSQGNGTRTTLMIREKPSVPVFTLGSLGNATKPEYGVKSDITDDYVPIGSSIVNVDDASDFKVNQSVYVSRAATEAWIRGNGMSNLVDKKIMSPNVVNAIDGNQVTLKIPLTDNLDSTYMKPQLWAYDPPHVNSEMGIKDLSIEVPDTCSGAPLDGDTCNHAAVSFPSWTVDSWASGLSLHGFNNFFEIQQDAARITIQDTTMDRNHDVDGRALPFDILVKGSQVLVQDCKQVGLPTARCFSVATDSLTAGPNAVTRHTTMSDVQMIYPHERWAHGFLVESTSVPNLFVNRASNGSGHGWTINAGVGWNLGGQANFQSPPLGINWCIGCGGKTESVGNGTFLDSGKQVKPQSLFAAQLEARGVDWYTRGDDS</sequence>
<keyword evidence="2" id="KW-1185">Reference proteome</keyword>
<dbReference type="EMBL" id="JANRMS010000342">
    <property type="protein sequence ID" value="KAJ3541604.1"/>
    <property type="molecule type" value="Genomic_DNA"/>
</dbReference>
<name>A0ACC1SKQ4_9HYPO</name>
<organism evidence="1 2">
    <name type="scientific">Fusarium decemcellulare</name>
    <dbReference type="NCBI Taxonomy" id="57161"/>
    <lineage>
        <taxon>Eukaryota</taxon>
        <taxon>Fungi</taxon>
        <taxon>Dikarya</taxon>
        <taxon>Ascomycota</taxon>
        <taxon>Pezizomycotina</taxon>
        <taxon>Sordariomycetes</taxon>
        <taxon>Hypocreomycetidae</taxon>
        <taxon>Hypocreales</taxon>
        <taxon>Nectriaceae</taxon>
        <taxon>Fusarium</taxon>
        <taxon>Fusarium decemcellulare species complex</taxon>
    </lineage>
</organism>
<comment type="caution">
    <text evidence="1">The sequence shown here is derived from an EMBL/GenBank/DDBJ whole genome shotgun (WGS) entry which is preliminary data.</text>
</comment>
<dbReference type="Proteomes" id="UP001148629">
    <property type="component" value="Unassembled WGS sequence"/>
</dbReference>
<gene>
    <name evidence="1" type="ORF">NM208_g4529</name>
</gene>
<evidence type="ECO:0000313" key="1">
    <source>
        <dbReference type="EMBL" id="KAJ3541604.1"/>
    </source>
</evidence>
<proteinExistence type="predicted"/>
<accession>A0ACC1SKQ4</accession>
<reference evidence="1" key="1">
    <citation type="submission" date="2022-08" db="EMBL/GenBank/DDBJ databases">
        <title>Genome Sequence of Fusarium decemcellulare.</title>
        <authorList>
            <person name="Buettner E."/>
        </authorList>
    </citation>
    <scope>NUCLEOTIDE SEQUENCE</scope>
    <source>
        <strain evidence="1">Babe19</strain>
    </source>
</reference>